<accession>A0AAW0C505</accession>
<protein>
    <submittedName>
        <fullName evidence="2">Uncharacterized protein</fullName>
    </submittedName>
</protein>
<evidence type="ECO:0000256" key="1">
    <source>
        <dbReference type="SAM" id="MobiDB-lite"/>
    </source>
</evidence>
<feature type="region of interest" description="Disordered" evidence="1">
    <location>
        <begin position="25"/>
        <end position="68"/>
    </location>
</feature>
<evidence type="ECO:0000313" key="2">
    <source>
        <dbReference type="EMBL" id="KAK7033553.1"/>
    </source>
</evidence>
<dbReference type="AlphaFoldDB" id="A0AAW0C505"/>
<sequence length="403" mass="47163">MEPLYDGAELEVDGEGEYDCDLAQDETNWEAEGYDEDGVEGYGEDEDMDEDEDMYEDEDMEDEDVEDDEYLEGDEYLKDEEDIWQDPQYSGEWVLYDANDSIRRIAYFFNPEWRDVLPARTRTFRSRFTIRSGEMVWGQLLPILIGMKTHRHDQPGGDAIYFRVPAKVGVWNIATVKPYRRYLDRSMVAYHSSLTREEVVALLRKAQDTNYFPERREHPDVCYVERYGWGCHFDGANDAVRTFADIDPGAGWVEAIRRRREGEDDELYDASYDDLYGEERTVADSCWMRLERLRIGHTFLMDADNAPQVVKLLARPSRLDVNMKRQMHTSLFATLTDQEPFGCNLSFIGSSDWEHAKLIFSEEPSQRFPGKRELLAFWYDDRQAYYRGLFPGLNKIPVPVIVE</sequence>
<keyword evidence="3" id="KW-1185">Reference proteome</keyword>
<gene>
    <name evidence="2" type="ORF">VNI00_012777</name>
</gene>
<comment type="caution">
    <text evidence="2">The sequence shown here is derived from an EMBL/GenBank/DDBJ whole genome shotgun (WGS) entry which is preliminary data.</text>
</comment>
<proteinExistence type="predicted"/>
<name>A0AAW0C505_9AGAR</name>
<dbReference type="Proteomes" id="UP001383192">
    <property type="component" value="Unassembled WGS sequence"/>
</dbReference>
<dbReference type="EMBL" id="JAYKXP010000061">
    <property type="protein sequence ID" value="KAK7033553.1"/>
    <property type="molecule type" value="Genomic_DNA"/>
</dbReference>
<organism evidence="2 3">
    <name type="scientific">Paramarasmius palmivorus</name>
    <dbReference type="NCBI Taxonomy" id="297713"/>
    <lineage>
        <taxon>Eukaryota</taxon>
        <taxon>Fungi</taxon>
        <taxon>Dikarya</taxon>
        <taxon>Basidiomycota</taxon>
        <taxon>Agaricomycotina</taxon>
        <taxon>Agaricomycetes</taxon>
        <taxon>Agaricomycetidae</taxon>
        <taxon>Agaricales</taxon>
        <taxon>Marasmiineae</taxon>
        <taxon>Marasmiaceae</taxon>
        <taxon>Paramarasmius</taxon>
    </lineage>
</organism>
<reference evidence="2 3" key="1">
    <citation type="submission" date="2024-01" db="EMBL/GenBank/DDBJ databases">
        <title>A draft genome for a cacao thread blight-causing isolate of Paramarasmius palmivorus.</title>
        <authorList>
            <person name="Baruah I.K."/>
            <person name="Bukari Y."/>
            <person name="Amoako-Attah I."/>
            <person name="Meinhardt L.W."/>
            <person name="Bailey B.A."/>
            <person name="Cohen S.P."/>
        </authorList>
    </citation>
    <scope>NUCLEOTIDE SEQUENCE [LARGE SCALE GENOMIC DNA]</scope>
    <source>
        <strain evidence="2 3">GH-12</strain>
    </source>
</reference>
<evidence type="ECO:0000313" key="3">
    <source>
        <dbReference type="Proteomes" id="UP001383192"/>
    </source>
</evidence>